<dbReference type="Proteomes" id="UP000266841">
    <property type="component" value="Unassembled WGS sequence"/>
</dbReference>
<evidence type="ECO:0000313" key="1">
    <source>
        <dbReference type="EMBL" id="EJK66210.1"/>
    </source>
</evidence>
<dbReference type="EMBL" id="AGNL01015196">
    <property type="protein sequence ID" value="EJK66210.1"/>
    <property type="molecule type" value="Genomic_DNA"/>
</dbReference>
<gene>
    <name evidence="1" type="ORF">THAOC_12884</name>
</gene>
<reference evidence="1 2" key="1">
    <citation type="journal article" date="2012" name="Genome Biol.">
        <title>Genome and low-iron response of an oceanic diatom adapted to chronic iron limitation.</title>
        <authorList>
            <person name="Lommer M."/>
            <person name="Specht M."/>
            <person name="Roy A.S."/>
            <person name="Kraemer L."/>
            <person name="Andreson R."/>
            <person name="Gutowska M.A."/>
            <person name="Wolf J."/>
            <person name="Bergner S.V."/>
            <person name="Schilhabel M.B."/>
            <person name="Klostermeier U.C."/>
            <person name="Beiko R.G."/>
            <person name="Rosenstiel P."/>
            <person name="Hippler M."/>
            <person name="Laroche J."/>
        </authorList>
    </citation>
    <scope>NUCLEOTIDE SEQUENCE [LARGE SCALE GENOMIC DNA]</scope>
    <source>
        <strain evidence="1 2">CCMP1005</strain>
    </source>
</reference>
<evidence type="ECO:0000313" key="2">
    <source>
        <dbReference type="Proteomes" id="UP000266841"/>
    </source>
</evidence>
<feature type="non-terminal residue" evidence="1">
    <location>
        <position position="1"/>
    </location>
</feature>
<accession>K0SLP0</accession>
<keyword evidence="2" id="KW-1185">Reference proteome</keyword>
<name>K0SLP0_THAOC</name>
<organism evidence="1 2">
    <name type="scientific">Thalassiosira oceanica</name>
    <name type="common">Marine diatom</name>
    <dbReference type="NCBI Taxonomy" id="159749"/>
    <lineage>
        <taxon>Eukaryota</taxon>
        <taxon>Sar</taxon>
        <taxon>Stramenopiles</taxon>
        <taxon>Ochrophyta</taxon>
        <taxon>Bacillariophyta</taxon>
        <taxon>Coscinodiscophyceae</taxon>
        <taxon>Thalassiosirophycidae</taxon>
        <taxon>Thalassiosirales</taxon>
        <taxon>Thalassiosiraceae</taxon>
        <taxon>Thalassiosira</taxon>
    </lineage>
</organism>
<protein>
    <submittedName>
        <fullName evidence="1">Uncharacterized protein</fullName>
    </submittedName>
</protein>
<sequence length="122" mass="13437">QEESSTMTRQITLDLLRKRSEHNEGLVSSLEELALHQVGQCRGCFDVPSSHPLTATTKSRHTEQCDRADGSFTPQAVQEPRVCKPCAEQHLEDSNAKGWNGMAPQAGLDAEFHRPGFVGGKH</sequence>
<dbReference type="OrthoDB" id="10250990at2759"/>
<proteinExistence type="predicted"/>
<comment type="caution">
    <text evidence="1">The sequence shown here is derived from an EMBL/GenBank/DDBJ whole genome shotgun (WGS) entry which is preliminary data.</text>
</comment>
<dbReference type="AlphaFoldDB" id="K0SLP0"/>